<sequence>MYDPTSILAQLLGTAPARLETVPQGQGIYALYDHEGHARYIGITAKCLNDRIFKRHVGGDNNSHKFSTVYNAGRMFHARKAAASCPRDGKIAKELRRLFVREHCRAVAIALPGLSRAELLSLEANVLAAAPADAKRWNDARVLSAAEPIDQLNAFLATIEWPPEKHLAVNRQAERWQSLAR</sequence>
<accession>A0A0J8A7E0</accession>
<dbReference type="EMBL" id="JACU01000012">
    <property type="protein sequence ID" value="KMS51295.1"/>
    <property type="molecule type" value="Genomic_DNA"/>
</dbReference>
<protein>
    <recommendedName>
        <fullName evidence="3">GIY-YIG domain-containing protein</fullName>
    </recommendedName>
</protein>
<dbReference type="Proteomes" id="UP000052268">
    <property type="component" value="Unassembled WGS sequence"/>
</dbReference>
<dbReference type="AlphaFoldDB" id="A0A0J8A7E0"/>
<dbReference type="OrthoDB" id="9803913at2"/>
<comment type="caution">
    <text evidence="1">The sequence shown here is derived from an EMBL/GenBank/DDBJ whole genome shotgun (WGS) entry which is preliminary data.</text>
</comment>
<organism evidence="1 2">
    <name type="scientific">Novosphingobium barchaimii LL02</name>
    <dbReference type="NCBI Taxonomy" id="1114963"/>
    <lineage>
        <taxon>Bacteria</taxon>
        <taxon>Pseudomonadati</taxon>
        <taxon>Pseudomonadota</taxon>
        <taxon>Alphaproteobacteria</taxon>
        <taxon>Sphingomonadales</taxon>
        <taxon>Sphingomonadaceae</taxon>
        <taxon>Novosphingobium</taxon>
    </lineage>
</organism>
<dbReference type="RefSeq" id="WP_007682677.1">
    <property type="nucleotide sequence ID" value="NZ_KQ130458.1"/>
</dbReference>
<dbReference type="PATRIC" id="fig|1114963.3.peg.4317"/>
<evidence type="ECO:0008006" key="3">
    <source>
        <dbReference type="Google" id="ProtNLM"/>
    </source>
</evidence>
<gene>
    <name evidence="1" type="ORF">V474_03460</name>
</gene>
<proteinExistence type="predicted"/>
<keyword evidence="2" id="KW-1185">Reference proteome</keyword>
<reference evidence="1 2" key="1">
    <citation type="journal article" date="2015" name="G3 (Bethesda)">
        <title>Insights into Ongoing Evolution of the Hexachlorocyclohexane Catabolic Pathway from Comparative Genomics of Ten Sphingomonadaceae Strains.</title>
        <authorList>
            <person name="Pearce S.L."/>
            <person name="Oakeshott J.G."/>
            <person name="Pandey G."/>
        </authorList>
    </citation>
    <scope>NUCLEOTIDE SEQUENCE [LARGE SCALE GENOMIC DNA]</scope>
    <source>
        <strain evidence="1 2">LL02</strain>
    </source>
</reference>
<evidence type="ECO:0000313" key="1">
    <source>
        <dbReference type="EMBL" id="KMS51295.1"/>
    </source>
</evidence>
<evidence type="ECO:0000313" key="2">
    <source>
        <dbReference type="Proteomes" id="UP000052268"/>
    </source>
</evidence>
<name>A0A0J8A7E0_9SPHN</name>